<organism evidence="2 3">
    <name type="scientific">Sphaerobolus stellatus (strain SS14)</name>
    <dbReference type="NCBI Taxonomy" id="990650"/>
    <lineage>
        <taxon>Eukaryota</taxon>
        <taxon>Fungi</taxon>
        <taxon>Dikarya</taxon>
        <taxon>Basidiomycota</taxon>
        <taxon>Agaricomycotina</taxon>
        <taxon>Agaricomycetes</taxon>
        <taxon>Phallomycetidae</taxon>
        <taxon>Geastrales</taxon>
        <taxon>Sphaerobolaceae</taxon>
        <taxon>Sphaerobolus</taxon>
    </lineage>
</organism>
<evidence type="ECO:0000313" key="3">
    <source>
        <dbReference type="Proteomes" id="UP000054279"/>
    </source>
</evidence>
<accession>A0A0C9UHF8</accession>
<evidence type="ECO:0000256" key="1">
    <source>
        <dbReference type="SAM" id="SignalP"/>
    </source>
</evidence>
<proteinExistence type="predicted"/>
<gene>
    <name evidence="2" type="ORF">M422DRAFT_254252</name>
</gene>
<keyword evidence="1" id="KW-0732">Signal</keyword>
<dbReference type="GO" id="GO:0004601">
    <property type="term" value="F:peroxidase activity"/>
    <property type="evidence" value="ECO:0007669"/>
    <property type="project" value="InterPro"/>
</dbReference>
<feature type="chain" id="PRO_5002221106" evidence="1">
    <location>
        <begin position="19"/>
        <end position="161"/>
    </location>
</feature>
<dbReference type="Gene3D" id="1.10.489.10">
    <property type="entry name" value="Chloroperoxidase-like"/>
    <property type="match status" value="1"/>
</dbReference>
<protein>
    <submittedName>
        <fullName evidence="2">Unplaced genomic scaffold SPHSTscaffold_54, whole genome shotgun sequence</fullName>
    </submittedName>
</protein>
<dbReference type="InterPro" id="IPR036851">
    <property type="entry name" value="Chloroperoxidase-like_sf"/>
</dbReference>
<dbReference type="AlphaFoldDB" id="A0A0C9UHF8"/>
<dbReference type="HOGENOM" id="CLU_1644799_0_0_1"/>
<dbReference type="SUPFAM" id="SSF47571">
    <property type="entry name" value="Cloroperoxidase"/>
    <property type="match status" value="1"/>
</dbReference>
<feature type="signal peptide" evidence="1">
    <location>
        <begin position="1"/>
        <end position="18"/>
    </location>
</feature>
<reference evidence="2 3" key="1">
    <citation type="submission" date="2014-06" db="EMBL/GenBank/DDBJ databases">
        <title>Evolutionary Origins and Diversification of the Mycorrhizal Mutualists.</title>
        <authorList>
            <consortium name="DOE Joint Genome Institute"/>
            <consortium name="Mycorrhizal Genomics Consortium"/>
            <person name="Kohler A."/>
            <person name="Kuo A."/>
            <person name="Nagy L.G."/>
            <person name="Floudas D."/>
            <person name="Copeland A."/>
            <person name="Barry K.W."/>
            <person name="Cichocki N."/>
            <person name="Veneault-Fourrey C."/>
            <person name="LaButti K."/>
            <person name="Lindquist E.A."/>
            <person name="Lipzen A."/>
            <person name="Lundell T."/>
            <person name="Morin E."/>
            <person name="Murat C."/>
            <person name="Riley R."/>
            <person name="Ohm R."/>
            <person name="Sun H."/>
            <person name="Tunlid A."/>
            <person name="Henrissat B."/>
            <person name="Grigoriev I.V."/>
            <person name="Hibbett D.S."/>
            <person name="Martin F."/>
        </authorList>
    </citation>
    <scope>NUCLEOTIDE SEQUENCE [LARGE SCALE GENOMIC DNA]</scope>
    <source>
        <strain evidence="2 3">SS14</strain>
    </source>
</reference>
<sequence>MAEFSTLLHLTLVRLAVVFPVYESLVGLSEREINLFIASNGVANIPNSPGPLAKGQDGLKLVNDTAHPFIPAGPNDIRGPCPSVLNHISEEAIFDPSMLSDLKAGAILACRPSSGKPITSTSDFNMRSFGLIEKKLLIVSEPEYKVGEVSPGRPFEEFGKQ</sequence>
<name>A0A0C9UHF8_SPHS4</name>
<evidence type="ECO:0000313" key="2">
    <source>
        <dbReference type="EMBL" id="KIJ42473.1"/>
    </source>
</evidence>
<dbReference type="Proteomes" id="UP000054279">
    <property type="component" value="Unassembled WGS sequence"/>
</dbReference>
<keyword evidence="3" id="KW-1185">Reference proteome</keyword>
<dbReference type="EMBL" id="KN837129">
    <property type="protein sequence ID" value="KIJ42473.1"/>
    <property type="molecule type" value="Genomic_DNA"/>
</dbReference>